<evidence type="ECO:0000313" key="2">
    <source>
        <dbReference type="EMBL" id="OIJ19068.1"/>
    </source>
</evidence>
<reference evidence="2 4" key="1">
    <citation type="submission" date="2016-10" db="EMBL/GenBank/DDBJ databases">
        <title>Draft genome sequences of four alkaliphilic bacteria belonging to the Anaerobacillus genus.</title>
        <authorList>
            <person name="Bassil N.M."/>
            <person name="Lloyd J.R."/>
        </authorList>
    </citation>
    <scope>NUCLEOTIDE SEQUENCE [LARGE SCALE GENOMIC DNA]</scope>
    <source>
        <strain evidence="2 4">NB2006</strain>
    </source>
</reference>
<organism evidence="2 4">
    <name type="scientific">Anaerobacillus isosaccharinicus</name>
    <dbReference type="NCBI Taxonomy" id="1532552"/>
    <lineage>
        <taxon>Bacteria</taxon>
        <taxon>Bacillati</taxon>
        <taxon>Bacillota</taxon>
        <taxon>Bacilli</taxon>
        <taxon>Bacillales</taxon>
        <taxon>Bacillaceae</taxon>
        <taxon>Anaerobacillus</taxon>
    </lineage>
</organism>
<sequence length="70" mass="7561">MRKILAVTFLVFLVSLVGCGSEEDKKEVVLDGGSQYNQANFDLALLDTNGNVQTITPDGKTIYAYFTGIG</sequence>
<dbReference type="KEGG" id="aia:AWH56_012975"/>
<dbReference type="PROSITE" id="PS51257">
    <property type="entry name" value="PROKAR_LIPOPROTEIN"/>
    <property type="match status" value="1"/>
</dbReference>
<gene>
    <name evidence="3" type="ORF">AWH56_012975</name>
    <name evidence="2" type="ORF">AWH56_09700</name>
</gene>
<protein>
    <submittedName>
        <fullName evidence="2">Uncharacterized protein</fullName>
    </submittedName>
</protein>
<dbReference type="Proteomes" id="UP000180175">
    <property type="component" value="Chromosome"/>
</dbReference>
<dbReference type="RefSeq" id="WP_071316962.1">
    <property type="nucleotide sequence ID" value="NZ_CP063356.2"/>
</dbReference>
<reference evidence="3 4" key="2">
    <citation type="journal article" date="2017" name="Genome Announc.">
        <title>Draft Genome Sequences of Four Alkaliphilic Bacteria Belonging to the Anaerobacillus Genus.</title>
        <authorList>
            <person name="Bassil N.M."/>
            <person name="Lloyd J.R."/>
        </authorList>
    </citation>
    <scope>NUCLEOTIDE SEQUENCE [LARGE SCALE GENOMIC DNA]</scope>
    <source>
        <strain evidence="3 4">NB2006</strain>
    </source>
</reference>
<dbReference type="EMBL" id="LQXD01000083">
    <property type="protein sequence ID" value="OIJ19068.1"/>
    <property type="molecule type" value="Genomic_DNA"/>
</dbReference>
<evidence type="ECO:0000313" key="4">
    <source>
        <dbReference type="Proteomes" id="UP000180175"/>
    </source>
</evidence>
<keyword evidence="1" id="KW-0732">Signal</keyword>
<dbReference type="OrthoDB" id="2974047at2"/>
<dbReference type="AlphaFoldDB" id="A0A1S2M307"/>
<evidence type="ECO:0000256" key="1">
    <source>
        <dbReference type="SAM" id="SignalP"/>
    </source>
</evidence>
<feature type="signal peptide" evidence="1">
    <location>
        <begin position="1"/>
        <end position="20"/>
    </location>
</feature>
<reference evidence="3" key="4">
    <citation type="submission" date="2020-10" db="EMBL/GenBank/DDBJ databases">
        <authorList>
            <person name="Bassil N.M."/>
            <person name="Lloyd J.R."/>
        </authorList>
    </citation>
    <scope>NUCLEOTIDE SEQUENCE</scope>
    <source>
        <strain evidence="3">NB2006</strain>
    </source>
</reference>
<feature type="chain" id="PRO_5038219861" evidence="1">
    <location>
        <begin position="21"/>
        <end position="70"/>
    </location>
</feature>
<reference evidence="3 4" key="3">
    <citation type="journal article" date="2019" name="Int. J. Syst. Evol. Microbiol.">
        <title>Anaerobacillus isosaccharinicus sp. nov., an alkaliphilic bacterium which degrades isosaccharinic acid.</title>
        <authorList>
            <person name="Bassil N.M."/>
            <person name="Lloyd J.R."/>
        </authorList>
    </citation>
    <scope>NUCLEOTIDE SEQUENCE [LARGE SCALE GENOMIC DNA]</scope>
    <source>
        <strain evidence="3 4">NB2006</strain>
    </source>
</reference>
<accession>A0A1S2M307</accession>
<proteinExistence type="predicted"/>
<name>A0A1S2M307_9BACI</name>
<keyword evidence="4" id="KW-1185">Reference proteome</keyword>
<dbReference type="EMBL" id="CP063356">
    <property type="protein sequence ID" value="QOY38356.1"/>
    <property type="molecule type" value="Genomic_DNA"/>
</dbReference>
<evidence type="ECO:0000313" key="3">
    <source>
        <dbReference type="EMBL" id="QOY38356.1"/>
    </source>
</evidence>